<name>A0ABQ6LXA0_9GAMM</name>
<gene>
    <name evidence="8" type="ORF">MNKW57_10620</name>
</gene>
<dbReference type="RefSeq" id="WP_285763311.1">
    <property type="nucleotide sequence ID" value="NZ_BSYJ01000002.1"/>
</dbReference>
<keyword evidence="3 6" id="KW-0812">Transmembrane</keyword>
<dbReference type="Pfam" id="PF06271">
    <property type="entry name" value="RDD"/>
    <property type="match status" value="1"/>
</dbReference>
<sequence length="159" mass="17293">MPKEFSDLPIASVPQRLAALGYDVLILAGLIMVYGFAFMMLAGAVTGLDCKPDELDYSPCVGGPLYQLGILGVIAAYYIYSWRGAGQTVGMRAWRLLLANHDGTQLSYPQCFKRCLVGPISLVAAGLGFFWGWIDKNGASWHDLASGSEMRVLPKKKKS</sequence>
<feature type="transmembrane region" description="Helical" evidence="6">
    <location>
        <begin position="65"/>
        <end position="82"/>
    </location>
</feature>
<evidence type="ECO:0000256" key="6">
    <source>
        <dbReference type="SAM" id="Phobius"/>
    </source>
</evidence>
<feature type="domain" description="RDD" evidence="7">
    <location>
        <begin position="11"/>
        <end position="147"/>
    </location>
</feature>
<evidence type="ECO:0000256" key="1">
    <source>
        <dbReference type="ARBA" id="ARBA00004651"/>
    </source>
</evidence>
<evidence type="ECO:0000313" key="8">
    <source>
        <dbReference type="EMBL" id="GMG86741.1"/>
    </source>
</evidence>
<evidence type="ECO:0000256" key="5">
    <source>
        <dbReference type="ARBA" id="ARBA00023136"/>
    </source>
</evidence>
<feature type="transmembrane region" description="Helical" evidence="6">
    <location>
        <begin position="115"/>
        <end position="134"/>
    </location>
</feature>
<protein>
    <submittedName>
        <fullName evidence="8">RDD family protein</fullName>
    </submittedName>
</protein>
<dbReference type="PANTHER" id="PTHR36115:SF10">
    <property type="entry name" value="RDD DOMAIN-CONTAINING PROTEIN"/>
    <property type="match status" value="1"/>
</dbReference>
<keyword evidence="4 6" id="KW-1133">Transmembrane helix</keyword>
<dbReference type="InterPro" id="IPR010432">
    <property type="entry name" value="RDD"/>
</dbReference>
<proteinExistence type="predicted"/>
<evidence type="ECO:0000256" key="3">
    <source>
        <dbReference type="ARBA" id="ARBA00022692"/>
    </source>
</evidence>
<comment type="subcellular location">
    <subcellularLocation>
        <location evidence="1">Cell membrane</location>
        <topology evidence="1">Multi-pass membrane protein</topology>
    </subcellularLocation>
</comment>
<organism evidence="8 9">
    <name type="scientific">Biformimicrobium ophioploci</name>
    <dbReference type="NCBI Taxonomy" id="3036711"/>
    <lineage>
        <taxon>Bacteria</taxon>
        <taxon>Pseudomonadati</taxon>
        <taxon>Pseudomonadota</taxon>
        <taxon>Gammaproteobacteria</taxon>
        <taxon>Cellvibrionales</taxon>
        <taxon>Microbulbiferaceae</taxon>
        <taxon>Biformimicrobium</taxon>
    </lineage>
</organism>
<dbReference type="PANTHER" id="PTHR36115">
    <property type="entry name" value="PROLINE-RICH ANTIGEN HOMOLOG-RELATED"/>
    <property type="match status" value="1"/>
</dbReference>
<evidence type="ECO:0000259" key="7">
    <source>
        <dbReference type="Pfam" id="PF06271"/>
    </source>
</evidence>
<accession>A0ABQ6LXA0</accession>
<dbReference type="InterPro" id="IPR051791">
    <property type="entry name" value="Pra-immunoreactive"/>
</dbReference>
<keyword evidence="5 6" id="KW-0472">Membrane</keyword>
<comment type="caution">
    <text evidence="8">The sequence shown here is derived from an EMBL/GenBank/DDBJ whole genome shotgun (WGS) entry which is preliminary data.</text>
</comment>
<feature type="transmembrane region" description="Helical" evidence="6">
    <location>
        <begin position="20"/>
        <end position="45"/>
    </location>
</feature>
<reference evidence="8 9" key="1">
    <citation type="submission" date="2023-04" db="EMBL/GenBank/DDBJ databases">
        <title>Marinobulbifer ophiurae gen. nov., sp. Nov., isolate from tissue of brittle star Ophioplocus japonicus.</title>
        <authorList>
            <person name="Kawano K."/>
            <person name="Sawayama S."/>
            <person name="Nakagawa S."/>
        </authorList>
    </citation>
    <scope>NUCLEOTIDE SEQUENCE [LARGE SCALE GENOMIC DNA]</scope>
    <source>
        <strain evidence="8 9">NKW57</strain>
    </source>
</reference>
<keyword evidence="2" id="KW-1003">Cell membrane</keyword>
<evidence type="ECO:0000256" key="4">
    <source>
        <dbReference type="ARBA" id="ARBA00022989"/>
    </source>
</evidence>
<evidence type="ECO:0000256" key="2">
    <source>
        <dbReference type="ARBA" id="ARBA00022475"/>
    </source>
</evidence>
<evidence type="ECO:0000313" key="9">
    <source>
        <dbReference type="Proteomes" id="UP001224392"/>
    </source>
</evidence>
<dbReference type="EMBL" id="BSYJ01000002">
    <property type="protein sequence ID" value="GMG86741.1"/>
    <property type="molecule type" value="Genomic_DNA"/>
</dbReference>
<dbReference type="Proteomes" id="UP001224392">
    <property type="component" value="Unassembled WGS sequence"/>
</dbReference>
<keyword evidence="9" id="KW-1185">Reference proteome</keyword>